<reference evidence="3" key="1">
    <citation type="journal article" date="2019" name="Int. J. Syst. Evol. Microbiol.">
        <title>The Global Catalogue of Microorganisms (GCM) 10K type strain sequencing project: providing services to taxonomists for standard genome sequencing and annotation.</title>
        <authorList>
            <consortium name="The Broad Institute Genomics Platform"/>
            <consortium name="The Broad Institute Genome Sequencing Center for Infectious Disease"/>
            <person name="Wu L."/>
            <person name="Ma J."/>
        </authorList>
    </citation>
    <scope>NUCLEOTIDE SEQUENCE [LARGE SCALE GENOMIC DNA]</scope>
    <source>
        <strain evidence="3">NBRC 108723</strain>
    </source>
</reference>
<accession>A0ABQ6F281</accession>
<dbReference type="Proteomes" id="UP001157138">
    <property type="component" value="Unassembled WGS sequence"/>
</dbReference>
<dbReference type="Gene3D" id="2.30.130.30">
    <property type="entry name" value="Hypothetical protein"/>
    <property type="match status" value="1"/>
</dbReference>
<dbReference type="SUPFAM" id="SSF88697">
    <property type="entry name" value="PUA domain-like"/>
    <property type="match status" value="1"/>
</dbReference>
<comment type="caution">
    <text evidence="2">The sequence shown here is derived from an EMBL/GenBank/DDBJ whole genome shotgun (WGS) entry which is preliminary data.</text>
</comment>
<dbReference type="InterPro" id="IPR007374">
    <property type="entry name" value="ASCH_domain"/>
</dbReference>
<evidence type="ECO:0000259" key="1">
    <source>
        <dbReference type="SMART" id="SM01022"/>
    </source>
</evidence>
<proteinExistence type="predicted"/>
<dbReference type="InterPro" id="IPR015947">
    <property type="entry name" value="PUA-like_sf"/>
</dbReference>
<organism evidence="2 3">
    <name type="scientific">Vibrio zhanjiangensis</name>
    <dbReference type="NCBI Taxonomy" id="1046128"/>
    <lineage>
        <taxon>Bacteria</taxon>
        <taxon>Pseudomonadati</taxon>
        <taxon>Pseudomonadota</taxon>
        <taxon>Gammaproteobacteria</taxon>
        <taxon>Vibrionales</taxon>
        <taxon>Vibrionaceae</taxon>
        <taxon>Vibrio</taxon>
    </lineage>
</organism>
<evidence type="ECO:0000313" key="2">
    <source>
        <dbReference type="EMBL" id="GLT18905.1"/>
    </source>
</evidence>
<dbReference type="RefSeq" id="WP_284192775.1">
    <property type="nucleotide sequence ID" value="NZ_BSPW01000059.1"/>
</dbReference>
<feature type="domain" description="ASCH" evidence="1">
    <location>
        <begin position="6"/>
        <end position="74"/>
    </location>
</feature>
<dbReference type="SMART" id="SM01022">
    <property type="entry name" value="ASCH"/>
    <property type="match status" value="1"/>
</dbReference>
<sequence length="107" mass="12383">MKKHRLKIKPEYLNSIIEGNKTFEIRKNDRDFKVGDRVCLIDEKNKRYIDIIIKYISDYAQQEGYIVFSFDWISGGKLLGESGVLPMSAPELVRSIIKDIKDGNKST</sequence>
<gene>
    <name evidence="2" type="ORF">GCM10007938_26870</name>
</gene>
<dbReference type="InterPro" id="IPR039440">
    <property type="entry name" value="DUF3850"/>
</dbReference>
<dbReference type="EMBL" id="BSPW01000059">
    <property type="protein sequence ID" value="GLT18905.1"/>
    <property type="molecule type" value="Genomic_DNA"/>
</dbReference>
<keyword evidence="3" id="KW-1185">Reference proteome</keyword>
<dbReference type="Pfam" id="PF12961">
    <property type="entry name" value="DUF3850"/>
    <property type="match status" value="1"/>
</dbReference>
<evidence type="ECO:0000313" key="3">
    <source>
        <dbReference type="Proteomes" id="UP001157138"/>
    </source>
</evidence>
<protein>
    <recommendedName>
        <fullName evidence="1">ASCH domain-containing protein</fullName>
    </recommendedName>
</protein>
<name>A0ABQ6F281_9VIBR</name>